<dbReference type="AlphaFoldDB" id="A0AAE1CM39"/>
<dbReference type="Proteomes" id="UP001283361">
    <property type="component" value="Unassembled WGS sequence"/>
</dbReference>
<reference evidence="2" key="1">
    <citation type="journal article" date="2023" name="G3 (Bethesda)">
        <title>A reference genome for the long-term kleptoplast-retaining sea slug Elysia crispata morphotype clarki.</title>
        <authorList>
            <person name="Eastman K.E."/>
            <person name="Pendleton A.L."/>
            <person name="Shaikh M.A."/>
            <person name="Suttiyut T."/>
            <person name="Ogas R."/>
            <person name="Tomko P."/>
            <person name="Gavelis G."/>
            <person name="Widhalm J.R."/>
            <person name="Wisecaver J.H."/>
        </authorList>
    </citation>
    <scope>NUCLEOTIDE SEQUENCE</scope>
    <source>
        <strain evidence="2">ECLA1</strain>
    </source>
</reference>
<keyword evidence="3" id="KW-1185">Reference proteome</keyword>
<evidence type="ECO:0000313" key="2">
    <source>
        <dbReference type="EMBL" id="KAK3711012.1"/>
    </source>
</evidence>
<evidence type="ECO:0000256" key="1">
    <source>
        <dbReference type="SAM" id="MobiDB-lite"/>
    </source>
</evidence>
<protein>
    <submittedName>
        <fullName evidence="2">Uncharacterized protein</fullName>
    </submittedName>
</protein>
<accession>A0AAE1CM39</accession>
<feature type="region of interest" description="Disordered" evidence="1">
    <location>
        <begin position="1"/>
        <end position="72"/>
    </location>
</feature>
<feature type="region of interest" description="Disordered" evidence="1">
    <location>
        <begin position="85"/>
        <end position="130"/>
    </location>
</feature>
<dbReference type="EMBL" id="JAWDGP010007625">
    <property type="protein sequence ID" value="KAK3711012.1"/>
    <property type="molecule type" value="Genomic_DNA"/>
</dbReference>
<comment type="caution">
    <text evidence="2">The sequence shown here is derived from an EMBL/GenBank/DDBJ whole genome shotgun (WGS) entry which is preliminary data.</text>
</comment>
<organism evidence="2 3">
    <name type="scientific">Elysia crispata</name>
    <name type="common">lettuce slug</name>
    <dbReference type="NCBI Taxonomy" id="231223"/>
    <lineage>
        <taxon>Eukaryota</taxon>
        <taxon>Metazoa</taxon>
        <taxon>Spiralia</taxon>
        <taxon>Lophotrochozoa</taxon>
        <taxon>Mollusca</taxon>
        <taxon>Gastropoda</taxon>
        <taxon>Heterobranchia</taxon>
        <taxon>Euthyneura</taxon>
        <taxon>Panpulmonata</taxon>
        <taxon>Sacoglossa</taxon>
        <taxon>Placobranchoidea</taxon>
        <taxon>Plakobranchidae</taxon>
        <taxon>Elysia</taxon>
    </lineage>
</organism>
<evidence type="ECO:0000313" key="3">
    <source>
        <dbReference type="Proteomes" id="UP001283361"/>
    </source>
</evidence>
<proteinExistence type="predicted"/>
<gene>
    <name evidence="2" type="ORF">RRG08_009601</name>
</gene>
<sequence length="130" mass="13982">MEYGRVVKVGHAKMSDKHRLVSQDSASCQALPDLERDIPNLSPASTQLPSDPVEDTVGGKPAPSADNTQCDSIKMSLTLKKKKKETITYRLMGPPSTVGSERPPVGSERPPVGSERPPVGSEGITLNCWQ</sequence>
<name>A0AAE1CM39_9GAST</name>